<evidence type="ECO:0000256" key="1">
    <source>
        <dbReference type="ARBA" id="ARBA00004479"/>
    </source>
</evidence>
<proteinExistence type="inferred from homology"/>
<comment type="similarity">
    <text evidence="3">Belongs to the ohanin/vespryn family.</text>
</comment>
<evidence type="ECO:0000256" key="4">
    <source>
        <dbReference type="ARBA" id="ARBA00022692"/>
    </source>
</evidence>
<evidence type="ECO:0000256" key="3">
    <source>
        <dbReference type="ARBA" id="ARBA00009651"/>
    </source>
</evidence>
<evidence type="ECO:0000259" key="16">
    <source>
        <dbReference type="PROSITE" id="PS50835"/>
    </source>
</evidence>
<gene>
    <name evidence="18" type="primary">LOC129338548</name>
</gene>
<evidence type="ECO:0000256" key="6">
    <source>
        <dbReference type="ARBA" id="ARBA00022729"/>
    </source>
</evidence>
<dbReference type="InterPro" id="IPR013320">
    <property type="entry name" value="ConA-like_dom_sf"/>
</dbReference>
<dbReference type="Proteomes" id="UP001190640">
    <property type="component" value="Chromosome 12"/>
</dbReference>
<dbReference type="GO" id="GO:0009897">
    <property type="term" value="C:external side of plasma membrane"/>
    <property type="evidence" value="ECO:0007669"/>
    <property type="project" value="TreeGrafter"/>
</dbReference>
<dbReference type="KEGG" id="emc:129338548"/>
<dbReference type="InterPro" id="IPR003879">
    <property type="entry name" value="Butyrophylin_SPRY"/>
</dbReference>
<dbReference type="GO" id="GO:0050852">
    <property type="term" value="P:T cell receptor signaling pathway"/>
    <property type="evidence" value="ECO:0007669"/>
    <property type="project" value="TreeGrafter"/>
</dbReference>
<evidence type="ECO:0000256" key="2">
    <source>
        <dbReference type="ARBA" id="ARBA00007591"/>
    </source>
</evidence>
<dbReference type="GO" id="GO:1903037">
    <property type="term" value="P:regulation of leukocyte cell-cell adhesion"/>
    <property type="evidence" value="ECO:0007669"/>
    <property type="project" value="UniProtKB-ARBA"/>
</dbReference>
<dbReference type="InterPro" id="IPR036179">
    <property type="entry name" value="Ig-like_dom_sf"/>
</dbReference>
<dbReference type="RefSeq" id="XP_054848836.1">
    <property type="nucleotide sequence ID" value="XM_054992861.1"/>
</dbReference>
<reference evidence="18" key="1">
    <citation type="submission" date="2025-08" db="UniProtKB">
        <authorList>
            <consortium name="RefSeq"/>
        </authorList>
    </citation>
    <scope>IDENTIFICATION</scope>
    <source>
        <tissue evidence="18">Blood</tissue>
    </source>
</reference>
<keyword evidence="5" id="KW-0528">Neurotoxin</keyword>
<feature type="domain" description="Ig-like" evidence="16">
    <location>
        <begin position="151"/>
        <end position="225"/>
    </location>
</feature>
<dbReference type="Pfam" id="PF22705">
    <property type="entry name" value="C2-set_3"/>
    <property type="match status" value="1"/>
</dbReference>
<dbReference type="GO" id="GO:0005102">
    <property type="term" value="F:signaling receptor binding"/>
    <property type="evidence" value="ECO:0007669"/>
    <property type="project" value="TreeGrafter"/>
</dbReference>
<keyword evidence="9" id="KW-1015">Disulfide bond</keyword>
<accession>A0AA97LBL0</accession>
<dbReference type="PANTHER" id="PTHR24100">
    <property type="entry name" value="BUTYROPHILIN"/>
    <property type="match status" value="1"/>
</dbReference>
<evidence type="ECO:0000256" key="7">
    <source>
        <dbReference type="ARBA" id="ARBA00022989"/>
    </source>
</evidence>
<dbReference type="InterPro" id="IPR053896">
    <property type="entry name" value="BTN3A2-like_Ig-C"/>
</dbReference>
<dbReference type="InterPro" id="IPR003877">
    <property type="entry name" value="SPRY_dom"/>
</dbReference>
<evidence type="ECO:0000256" key="8">
    <source>
        <dbReference type="ARBA" id="ARBA00023136"/>
    </source>
</evidence>
<dbReference type="Pfam" id="PF00622">
    <property type="entry name" value="SPRY"/>
    <property type="match status" value="1"/>
</dbReference>
<dbReference type="Gene3D" id="2.60.120.920">
    <property type="match status" value="1"/>
</dbReference>
<dbReference type="SUPFAM" id="SSF49899">
    <property type="entry name" value="Concanavalin A-like lectins/glucanases"/>
    <property type="match status" value="1"/>
</dbReference>
<evidence type="ECO:0000313" key="17">
    <source>
        <dbReference type="Proteomes" id="UP001190640"/>
    </source>
</evidence>
<dbReference type="SUPFAM" id="SSF48726">
    <property type="entry name" value="Immunoglobulin"/>
    <property type="match status" value="2"/>
</dbReference>
<keyword evidence="8" id="KW-0472">Membrane</keyword>
<dbReference type="SMART" id="SM00449">
    <property type="entry name" value="SPRY"/>
    <property type="match status" value="1"/>
</dbReference>
<feature type="chain" id="PRO_5041720891" evidence="14">
    <location>
        <begin position="24"/>
        <end position="482"/>
    </location>
</feature>
<feature type="region of interest" description="Disordered" evidence="13">
    <location>
        <begin position="463"/>
        <end position="482"/>
    </location>
</feature>
<keyword evidence="17" id="KW-1185">Reference proteome</keyword>
<dbReference type="AlphaFoldDB" id="A0AA97LBL0"/>
<dbReference type="SMART" id="SM00406">
    <property type="entry name" value="IGv"/>
    <property type="match status" value="1"/>
</dbReference>
<evidence type="ECO:0000256" key="11">
    <source>
        <dbReference type="ARBA" id="ARBA00023319"/>
    </source>
</evidence>
<dbReference type="InterPro" id="IPR013106">
    <property type="entry name" value="Ig_V-set"/>
</dbReference>
<dbReference type="PROSITE" id="PS50188">
    <property type="entry name" value="B302_SPRY"/>
    <property type="match status" value="1"/>
</dbReference>
<dbReference type="GO" id="GO:0001817">
    <property type="term" value="P:regulation of cytokine production"/>
    <property type="evidence" value="ECO:0007669"/>
    <property type="project" value="TreeGrafter"/>
</dbReference>
<evidence type="ECO:0000256" key="10">
    <source>
        <dbReference type="ARBA" id="ARBA00023180"/>
    </source>
</evidence>
<feature type="signal peptide" evidence="14">
    <location>
        <begin position="1"/>
        <end position="23"/>
    </location>
</feature>
<dbReference type="SMART" id="SM00409">
    <property type="entry name" value="IG"/>
    <property type="match status" value="2"/>
</dbReference>
<dbReference type="Pfam" id="PF07686">
    <property type="entry name" value="V-set"/>
    <property type="match status" value="1"/>
</dbReference>
<dbReference type="InterPro" id="IPR013783">
    <property type="entry name" value="Ig-like_fold"/>
</dbReference>
<dbReference type="GeneID" id="129338548"/>
<evidence type="ECO:0000256" key="14">
    <source>
        <dbReference type="SAM" id="SignalP"/>
    </source>
</evidence>
<dbReference type="InterPro" id="IPR043136">
    <property type="entry name" value="B30.2/SPRY_sf"/>
</dbReference>
<evidence type="ECO:0000256" key="9">
    <source>
        <dbReference type="ARBA" id="ARBA00023157"/>
    </source>
</evidence>
<dbReference type="Gene3D" id="2.60.40.10">
    <property type="entry name" value="Immunoglobulins"/>
    <property type="match status" value="2"/>
</dbReference>
<dbReference type="InterPro" id="IPR001870">
    <property type="entry name" value="B30.2/SPRY"/>
</dbReference>
<evidence type="ECO:0000313" key="18">
    <source>
        <dbReference type="RefSeq" id="XP_054848836.1"/>
    </source>
</evidence>
<keyword evidence="5" id="KW-0800">Toxin</keyword>
<evidence type="ECO:0000256" key="12">
    <source>
        <dbReference type="ARBA" id="ARBA00034460"/>
    </source>
</evidence>
<dbReference type="GO" id="GO:0050863">
    <property type="term" value="P:regulation of T cell activation"/>
    <property type="evidence" value="ECO:0007669"/>
    <property type="project" value="UniProtKB-ARBA"/>
</dbReference>
<comment type="subcellular location">
    <subcellularLocation>
        <location evidence="1">Membrane</location>
        <topology evidence="1">Single-pass type I membrane protein</topology>
    </subcellularLocation>
</comment>
<protein>
    <submittedName>
        <fullName evidence="18">Butyrophilin-like protein 9 isoform X1</fullName>
    </submittedName>
</protein>
<name>A0AA97LBL0_EUBMA</name>
<dbReference type="InterPro" id="IPR007110">
    <property type="entry name" value="Ig-like_dom"/>
</dbReference>
<dbReference type="InterPro" id="IPR050504">
    <property type="entry name" value="IgSF_BTN/MOG"/>
</dbReference>
<keyword evidence="4" id="KW-0812">Transmembrane</keyword>
<dbReference type="InterPro" id="IPR003599">
    <property type="entry name" value="Ig_sub"/>
</dbReference>
<organism evidence="17 18">
    <name type="scientific">Eublepharis macularius</name>
    <name type="common">Leopard gecko</name>
    <name type="synonym">Cyrtodactylus macularius</name>
    <dbReference type="NCBI Taxonomy" id="481883"/>
    <lineage>
        <taxon>Eukaryota</taxon>
        <taxon>Metazoa</taxon>
        <taxon>Chordata</taxon>
        <taxon>Craniata</taxon>
        <taxon>Vertebrata</taxon>
        <taxon>Euteleostomi</taxon>
        <taxon>Lepidosauria</taxon>
        <taxon>Squamata</taxon>
        <taxon>Bifurcata</taxon>
        <taxon>Gekkota</taxon>
        <taxon>Eublepharidae</taxon>
        <taxon>Eublepharinae</taxon>
        <taxon>Eublepharis</taxon>
    </lineage>
</organism>
<feature type="domain" description="B30.2/SPRY" evidence="15">
    <location>
        <begin position="264"/>
        <end position="459"/>
    </location>
</feature>
<evidence type="ECO:0000256" key="13">
    <source>
        <dbReference type="SAM" id="MobiDB-lite"/>
    </source>
</evidence>
<keyword evidence="10" id="KW-0325">Glycoprotein</keyword>
<keyword evidence="7" id="KW-1133">Transmembrane helix</keyword>
<keyword evidence="6 14" id="KW-0732">Signal</keyword>
<comment type="similarity">
    <text evidence="2">Belongs to the immunoglobulin superfamily. BTN/MOG family.</text>
</comment>
<feature type="compositionally biased region" description="Polar residues" evidence="13">
    <location>
        <begin position="463"/>
        <end position="473"/>
    </location>
</feature>
<keyword evidence="11" id="KW-0393">Immunoglobulin domain</keyword>
<dbReference type="PRINTS" id="PR01407">
    <property type="entry name" value="BUTYPHLNCDUF"/>
</dbReference>
<evidence type="ECO:0000259" key="15">
    <source>
        <dbReference type="PROSITE" id="PS50188"/>
    </source>
</evidence>
<sequence length="482" mass="54211">MDLKQCVILGFFCVVILVSISLSEHFELSSSPSANGTVGQNVILPCQISLGRQPQNMEVQWQKIGDGNVIIYQFKAPSGPETFGQGYKSRIVLAKEGLPTGNVSLQLKNVQVTDEGIYRCIVKSTGWSDNTLTVLHVAGMGMVSIGILGPEGEGIKLTCRSSGWFPHPELQWLIKDNQSHPFELKQDHDQSFSVFSSITVLRGTTEVTCLVHVRSHLQMKQKSTMFLSQKRKYSMKRCFEEEEKFIQASQKETLESENLDLHRRLERARTEFDFRKAQSYLVHVHLDPCCKHPDLTVSADCSKAQHNLTSSEASATPGALIVVGKEGFGEGKQYWQVGVWDKPDWELGVLTETTKAGLKKQVFDALQEGYWSLKKSNEKYHPEEADREIGEFSVKPQMIGVYLDCEDHTLSFYSINSMIAIVKIPMDTSEKLYPFFSPGHSKVGDKVEPLSICHNRDWDFPSQLGQQNLSRSSSNDEEFSTD</sequence>
<dbReference type="PROSITE" id="PS50835">
    <property type="entry name" value="IG_LIKE"/>
    <property type="match status" value="2"/>
</dbReference>
<feature type="domain" description="Ig-like" evidence="16">
    <location>
        <begin position="39"/>
        <end position="133"/>
    </location>
</feature>
<evidence type="ECO:0000256" key="5">
    <source>
        <dbReference type="ARBA" id="ARBA00022699"/>
    </source>
</evidence>
<dbReference type="FunFam" id="2.60.40.10:FF:000142">
    <property type="entry name" value="V-set domain-containing T-cell activation inhibitor 1"/>
    <property type="match status" value="1"/>
</dbReference>
<comment type="function">
    <text evidence="12">Neurotoxin that produces dose-dependent hypolocomotion and hyperalgesia in mice. May directly act on the central nervous system, as it is 6500-fold more potent when administered intracerebroventricularly than intraperitoneal.</text>
</comment>